<dbReference type="AlphaFoldDB" id="A0AAV5QLH0"/>
<dbReference type="Gene3D" id="3.60.110.10">
    <property type="entry name" value="Carbon-nitrogen hydrolase"/>
    <property type="match status" value="1"/>
</dbReference>
<accession>A0AAV5QLH0</accession>
<dbReference type="InterPro" id="IPR036526">
    <property type="entry name" value="C-N_Hydrolase_sf"/>
</dbReference>
<dbReference type="EMBL" id="BTFZ01000006">
    <property type="protein sequence ID" value="GMM35496.1"/>
    <property type="molecule type" value="Genomic_DNA"/>
</dbReference>
<comment type="caution">
    <text evidence="3">The sequence shown here is derived from an EMBL/GenBank/DDBJ whole genome shotgun (WGS) entry which is preliminary data.</text>
</comment>
<dbReference type="GO" id="GO:0000257">
    <property type="term" value="F:nitrilase activity"/>
    <property type="evidence" value="ECO:0007669"/>
    <property type="project" value="UniProtKB-ARBA"/>
</dbReference>
<organism evidence="3 4">
    <name type="scientific">Saccharomycopsis crataegensis</name>
    <dbReference type="NCBI Taxonomy" id="43959"/>
    <lineage>
        <taxon>Eukaryota</taxon>
        <taxon>Fungi</taxon>
        <taxon>Dikarya</taxon>
        <taxon>Ascomycota</taxon>
        <taxon>Saccharomycotina</taxon>
        <taxon>Saccharomycetes</taxon>
        <taxon>Saccharomycopsidaceae</taxon>
        <taxon>Saccharomycopsis</taxon>
    </lineage>
</organism>
<dbReference type="RefSeq" id="XP_064852496.1">
    <property type="nucleotide sequence ID" value="XM_064996424.1"/>
</dbReference>
<evidence type="ECO:0000256" key="1">
    <source>
        <dbReference type="ARBA" id="ARBA00008129"/>
    </source>
</evidence>
<dbReference type="GeneID" id="90073475"/>
<dbReference type="Pfam" id="PF00795">
    <property type="entry name" value="CN_hydrolase"/>
    <property type="match status" value="1"/>
</dbReference>
<feature type="domain" description="CN hydrolase" evidence="2">
    <location>
        <begin position="4"/>
        <end position="268"/>
    </location>
</feature>
<reference evidence="3 4" key="1">
    <citation type="journal article" date="2023" name="Elife">
        <title>Identification of key yeast species and microbe-microbe interactions impacting larval growth of Drosophila in the wild.</title>
        <authorList>
            <person name="Mure A."/>
            <person name="Sugiura Y."/>
            <person name="Maeda R."/>
            <person name="Honda K."/>
            <person name="Sakurai N."/>
            <person name="Takahashi Y."/>
            <person name="Watada M."/>
            <person name="Katoh T."/>
            <person name="Gotoh A."/>
            <person name="Gotoh Y."/>
            <person name="Taniguchi I."/>
            <person name="Nakamura K."/>
            <person name="Hayashi T."/>
            <person name="Katayama T."/>
            <person name="Uemura T."/>
            <person name="Hattori Y."/>
        </authorList>
    </citation>
    <scope>NUCLEOTIDE SEQUENCE [LARGE SCALE GENOMIC DNA]</scope>
    <source>
        <strain evidence="3 4">SC-9</strain>
    </source>
</reference>
<name>A0AAV5QLH0_9ASCO</name>
<dbReference type="Proteomes" id="UP001360560">
    <property type="component" value="Unassembled WGS sequence"/>
</dbReference>
<dbReference type="PANTHER" id="PTHR46044">
    <property type="entry name" value="NITRILASE"/>
    <property type="match status" value="1"/>
</dbReference>
<evidence type="ECO:0000313" key="4">
    <source>
        <dbReference type="Proteomes" id="UP001360560"/>
    </source>
</evidence>
<dbReference type="CDD" id="cd07564">
    <property type="entry name" value="nitrilases_CHs"/>
    <property type="match status" value="1"/>
</dbReference>
<dbReference type="InterPro" id="IPR000132">
    <property type="entry name" value="Nitrilase/CN_hydratase_CS"/>
</dbReference>
<keyword evidence="4" id="KW-1185">Reference proteome</keyword>
<proteinExistence type="inferred from homology"/>
<dbReference type="InterPro" id="IPR044149">
    <property type="entry name" value="Nitrilases_CHs"/>
</dbReference>
<evidence type="ECO:0000313" key="3">
    <source>
        <dbReference type="EMBL" id="GMM35496.1"/>
    </source>
</evidence>
<dbReference type="PROSITE" id="PS00921">
    <property type="entry name" value="NITRIL_CHT_2"/>
    <property type="match status" value="1"/>
</dbReference>
<dbReference type="PROSITE" id="PS50263">
    <property type="entry name" value="CN_HYDROLASE"/>
    <property type="match status" value="1"/>
</dbReference>
<dbReference type="GO" id="GO:0016836">
    <property type="term" value="F:hydro-lyase activity"/>
    <property type="evidence" value="ECO:0007669"/>
    <property type="project" value="UniProtKB-ARBA"/>
</dbReference>
<dbReference type="PANTHER" id="PTHR46044:SF1">
    <property type="entry name" value="CN HYDROLASE DOMAIN-CONTAINING PROTEIN"/>
    <property type="match status" value="1"/>
</dbReference>
<protein>
    <submittedName>
        <fullName evidence="3">Nit1 protein</fullName>
    </submittedName>
</protein>
<sequence>MPIKKVAALQVGSAATTQQTLKKILSYESQLVEEKIDLVVIPEATLGGYPKGSTFGSYLGYRLPEGREQYLQYYNQAIEVPNSPEILALETFSKNISATVAIGVIEKGGSSLYCTLVYIDPKLGYVGKHRKLMPTASERLVWGSGDGSTMPVVKSAVGNLGGGICWENYVPLFRYAYYAKGVDVWVAPTVDSREIWQVSMRTIAYEARSFVVSAVQFQPPVADDKTPEGWVKGANLINGGSIIVNPMGEVLAGPLVGKEGLLTAEIDTDDVIRARFDFDPAGHYSRGDVFSLTVNEAPKDVQFVNK</sequence>
<gene>
    <name evidence="3" type="ORF">DASC09_028210</name>
</gene>
<comment type="similarity">
    <text evidence="1">Belongs to the carbon-nitrogen hydrolase superfamily. Nitrilase family.</text>
</comment>
<evidence type="ECO:0000259" key="2">
    <source>
        <dbReference type="PROSITE" id="PS50263"/>
    </source>
</evidence>
<dbReference type="SUPFAM" id="SSF56317">
    <property type="entry name" value="Carbon-nitrogen hydrolase"/>
    <property type="match status" value="1"/>
</dbReference>
<dbReference type="InterPro" id="IPR003010">
    <property type="entry name" value="C-N_Hydrolase"/>
</dbReference>